<dbReference type="AlphaFoldDB" id="U7QC46"/>
<gene>
    <name evidence="2" type="ORF">M595_4621</name>
</gene>
<sequence length="183" mass="20585">MSEDKNLFEKTTDNLKNHPLIVVIILISIGVTGLATFTDSATQLINAVNTVGKNQQQQDEKLDQLISQCWSNEGDVTIPPPFIDVCLESKQGAVRGYIDTYNSTTEDEWKEISLLGVRQGNLLKLEAIHIRQGEEIKLGEFEVKFIEKAFENNLQWKTVKMNIPAGYFPQETILFTNPTAAEN</sequence>
<dbReference type="Proteomes" id="UP000017127">
    <property type="component" value="Unassembled WGS sequence"/>
</dbReference>
<keyword evidence="1" id="KW-0812">Transmembrane</keyword>
<reference evidence="2 3" key="1">
    <citation type="journal article" date="2013" name="Front. Microbiol.">
        <title>Comparative genomic analyses of the cyanobacterium, Lyngbya aestuarii BL J, a powerful hydrogen producer.</title>
        <authorList>
            <person name="Kothari A."/>
            <person name="Vaughn M."/>
            <person name="Garcia-Pichel F."/>
        </authorList>
    </citation>
    <scope>NUCLEOTIDE SEQUENCE [LARGE SCALE GENOMIC DNA]</scope>
    <source>
        <strain evidence="2 3">BL J</strain>
    </source>
</reference>
<proteinExistence type="predicted"/>
<keyword evidence="1" id="KW-1133">Transmembrane helix</keyword>
<keyword evidence="1" id="KW-0472">Membrane</keyword>
<accession>U7QC46</accession>
<name>U7QC46_9CYAN</name>
<dbReference type="EMBL" id="AUZM01000058">
    <property type="protein sequence ID" value="ERT05414.1"/>
    <property type="molecule type" value="Genomic_DNA"/>
</dbReference>
<evidence type="ECO:0000313" key="3">
    <source>
        <dbReference type="Proteomes" id="UP000017127"/>
    </source>
</evidence>
<evidence type="ECO:0000313" key="2">
    <source>
        <dbReference type="EMBL" id="ERT05414.1"/>
    </source>
</evidence>
<evidence type="ECO:0000256" key="1">
    <source>
        <dbReference type="SAM" id="Phobius"/>
    </source>
</evidence>
<keyword evidence="3" id="KW-1185">Reference proteome</keyword>
<comment type="caution">
    <text evidence="2">The sequence shown here is derived from an EMBL/GenBank/DDBJ whole genome shotgun (WGS) entry which is preliminary data.</text>
</comment>
<dbReference type="OrthoDB" id="9824091at2"/>
<organism evidence="2 3">
    <name type="scientific">Lyngbya aestuarii BL J</name>
    <dbReference type="NCBI Taxonomy" id="1348334"/>
    <lineage>
        <taxon>Bacteria</taxon>
        <taxon>Bacillati</taxon>
        <taxon>Cyanobacteriota</taxon>
        <taxon>Cyanophyceae</taxon>
        <taxon>Oscillatoriophycideae</taxon>
        <taxon>Oscillatoriales</taxon>
        <taxon>Microcoleaceae</taxon>
        <taxon>Lyngbya</taxon>
    </lineage>
</organism>
<dbReference type="RefSeq" id="WP_023068334.1">
    <property type="nucleotide sequence ID" value="NZ_AUZM01000058.1"/>
</dbReference>
<feature type="transmembrane region" description="Helical" evidence="1">
    <location>
        <begin position="20"/>
        <end position="37"/>
    </location>
</feature>
<protein>
    <submittedName>
        <fullName evidence="2">Uncharacterized protein</fullName>
    </submittedName>
</protein>